<name>M6JMM0_9LEPT</name>
<protein>
    <submittedName>
        <fullName evidence="2">Uncharacterized protein</fullName>
    </submittedName>
</protein>
<reference evidence="2 3" key="1">
    <citation type="submission" date="2013-01" db="EMBL/GenBank/DDBJ databases">
        <authorList>
            <person name="Harkins D.M."/>
            <person name="Durkin A.S."/>
            <person name="Brinkac L.M."/>
            <person name="Haft D.H."/>
            <person name="Selengut J.D."/>
            <person name="Sanka R."/>
            <person name="DePew J."/>
            <person name="Purushe J."/>
            <person name="Hartskeerl R.A."/>
            <person name="Ahmed A."/>
            <person name="van der Linden H."/>
            <person name="Goris M.G.A."/>
            <person name="Vinetz J.M."/>
            <person name="Sutton G.G."/>
            <person name="Nierman W.C."/>
            <person name="Fouts D.E."/>
        </authorList>
    </citation>
    <scope>NUCLEOTIDE SEQUENCE [LARGE SCALE GENOMIC DNA]</scope>
    <source>
        <strain evidence="2 3">MAVJ 401</strain>
    </source>
</reference>
<evidence type="ECO:0000313" key="2">
    <source>
        <dbReference type="EMBL" id="EMN22951.1"/>
    </source>
</evidence>
<keyword evidence="1" id="KW-0812">Transmembrane</keyword>
<sequence length="74" mass="8919">MNQFFFNENERKYNCFRLLVGLYFKIVSILFSGNLYKIVFSFGDRSKTTISCRNLILRLLYLDSIKFPLEYSRN</sequence>
<evidence type="ECO:0000256" key="1">
    <source>
        <dbReference type="SAM" id="Phobius"/>
    </source>
</evidence>
<dbReference type="AlphaFoldDB" id="M6JMM0"/>
<organism evidence="2 3">
    <name type="scientific">Leptospira santarosai serovar Arenal str. MAVJ 401</name>
    <dbReference type="NCBI Taxonomy" id="1049976"/>
    <lineage>
        <taxon>Bacteria</taxon>
        <taxon>Pseudomonadati</taxon>
        <taxon>Spirochaetota</taxon>
        <taxon>Spirochaetia</taxon>
        <taxon>Leptospirales</taxon>
        <taxon>Leptospiraceae</taxon>
        <taxon>Leptospira</taxon>
    </lineage>
</organism>
<feature type="transmembrane region" description="Helical" evidence="1">
    <location>
        <begin position="20"/>
        <end position="40"/>
    </location>
</feature>
<dbReference type="EMBL" id="AHMU02000019">
    <property type="protein sequence ID" value="EMN22951.1"/>
    <property type="molecule type" value="Genomic_DNA"/>
</dbReference>
<accession>M6JMM0</accession>
<keyword evidence="1" id="KW-1133">Transmembrane helix</keyword>
<proteinExistence type="predicted"/>
<evidence type="ECO:0000313" key="3">
    <source>
        <dbReference type="Proteomes" id="UP000012106"/>
    </source>
</evidence>
<comment type="caution">
    <text evidence="2">The sequence shown here is derived from an EMBL/GenBank/DDBJ whole genome shotgun (WGS) entry which is preliminary data.</text>
</comment>
<dbReference type="Proteomes" id="UP000012106">
    <property type="component" value="Unassembled WGS sequence"/>
</dbReference>
<gene>
    <name evidence="2" type="ORF">LEP1GSC063_0642</name>
</gene>
<keyword evidence="1" id="KW-0472">Membrane</keyword>